<dbReference type="InterPro" id="IPR000089">
    <property type="entry name" value="Biotin_lipoyl"/>
</dbReference>
<dbReference type="PANTHER" id="PTHR18866">
    <property type="entry name" value="CARBOXYLASE:PYRUVATE/ACETYL-COA/PROPIONYL-COA CARBOXYLASE"/>
    <property type="match status" value="1"/>
</dbReference>
<keyword evidence="3" id="KW-0436">Ligase</keyword>
<dbReference type="PROSITE" id="PS00188">
    <property type="entry name" value="BIOTIN"/>
    <property type="match status" value="1"/>
</dbReference>
<dbReference type="SUPFAM" id="SSF56059">
    <property type="entry name" value="Glutathione synthetase ATP-binding domain-like"/>
    <property type="match status" value="1"/>
</dbReference>
<keyword evidence="6" id="KW-0809">Transit peptide</keyword>
<keyword evidence="8" id="KW-0092">Biotin</keyword>
<dbReference type="SMART" id="SM00878">
    <property type="entry name" value="Biotin_carb_C"/>
    <property type="match status" value="1"/>
</dbReference>
<dbReference type="Gene3D" id="3.30.470.20">
    <property type="entry name" value="ATP-grasp fold, B domain"/>
    <property type="match status" value="1"/>
</dbReference>
<evidence type="ECO:0000259" key="10">
    <source>
        <dbReference type="PROSITE" id="PS50968"/>
    </source>
</evidence>
<evidence type="ECO:0000259" key="12">
    <source>
        <dbReference type="PROSITE" id="PS50979"/>
    </source>
</evidence>
<dbReference type="Pfam" id="PF00364">
    <property type="entry name" value="Biotin_lipoyl"/>
    <property type="match status" value="1"/>
</dbReference>
<keyword evidence="4 9" id="KW-0547">Nucleotide-binding</keyword>
<evidence type="ECO:0000256" key="2">
    <source>
        <dbReference type="ARBA" id="ARBA00004305"/>
    </source>
</evidence>
<dbReference type="InterPro" id="IPR011761">
    <property type="entry name" value="ATP-grasp"/>
</dbReference>
<dbReference type="FunFam" id="3.40.50.20:FF:000010">
    <property type="entry name" value="Propionyl-CoA carboxylase subunit alpha"/>
    <property type="match status" value="1"/>
</dbReference>
<dbReference type="FunFam" id="3.30.1490.20:FF:000003">
    <property type="entry name" value="acetyl-CoA carboxylase isoform X1"/>
    <property type="match status" value="1"/>
</dbReference>
<dbReference type="SUPFAM" id="SSF51246">
    <property type="entry name" value="Rudiment single hybrid motif"/>
    <property type="match status" value="1"/>
</dbReference>
<dbReference type="PROSITE" id="PS00867">
    <property type="entry name" value="CPSASE_2"/>
    <property type="match status" value="1"/>
</dbReference>
<evidence type="ECO:0000313" key="14">
    <source>
        <dbReference type="Proteomes" id="UP000281549"/>
    </source>
</evidence>
<gene>
    <name evidence="13" type="ORF">ROZALSC1DRAFT_29042</name>
</gene>
<evidence type="ECO:0000256" key="1">
    <source>
        <dbReference type="ARBA" id="ARBA00001953"/>
    </source>
</evidence>
<dbReference type="AlphaFoldDB" id="A0A4P9YLG3"/>
<evidence type="ECO:0000256" key="5">
    <source>
        <dbReference type="ARBA" id="ARBA00022840"/>
    </source>
</evidence>
<evidence type="ECO:0000256" key="8">
    <source>
        <dbReference type="ARBA" id="ARBA00023267"/>
    </source>
</evidence>
<dbReference type="FunFam" id="3.30.470.20:FF:000028">
    <property type="entry name" value="Methylcrotonoyl-CoA carboxylase subunit alpha, mitochondrial"/>
    <property type="match status" value="1"/>
</dbReference>
<dbReference type="InterPro" id="IPR011053">
    <property type="entry name" value="Single_hybrid_motif"/>
</dbReference>
<dbReference type="PROSITE" id="PS50968">
    <property type="entry name" value="BIOTINYL_LIPOYL"/>
    <property type="match status" value="1"/>
</dbReference>
<evidence type="ECO:0000256" key="9">
    <source>
        <dbReference type="PROSITE-ProRule" id="PRU00409"/>
    </source>
</evidence>
<dbReference type="InterPro" id="IPR011764">
    <property type="entry name" value="Biotin_carboxylation_dom"/>
</dbReference>
<dbReference type="PROSITE" id="PS50975">
    <property type="entry name" value="ATP_GRASP"/>
    <property type="match status" value="1"/>
</dbReference>
<dbReference type="GO" id="GO:0046872">
    <property type="term" value="F:metal ion binding"/>
    <property type="evidence" value="ECO:0007669"/>
    <property type="project" value="InterPro"/>
</dbReference>
<keyword evidence="5 9" id="KW-0067">ATP-binding</keyword>
<dbReference type="GO" id="GO:0004485">
    <property type="term" value="F:methylcrotonoyl-CoA carboxylase activity"/>
    <property type="evidence" value="ECO:0007669"/>
    <property type="project" value="TreeGrafter"/>
</dbReference>
<dbReference type="InterPro" id="IPR005481">
    <property type="entry name" value="BC-like_N"/>
</dbReference>
<keyword evidence="7" id="KW-0496">Mitochondrion</keyword>
<evidence type="ECO:0000256" key="6">
    <source>
        <dbReference type="ARBA" id="ARBA00022946"/>
    </source>
</evidence>
<proteinExistence type="predicted"/>
<evidence type="ECO:0000256" key="4">
    <source>
        <dbReference type="ARBA" id="ARBA00022741"/>
    </source>
</evidence>
<dbReference type="Proteomes" id="UP000281549">
    <property type="component" value="Unassembled WGS sequence"/>
</dbReference>
<accession>A0A4P9YLG3</accession>
<dbReference type="PANTHER" id="PTHR18866:SF33">
    <property type="entry name" value="METHYLCROTONOYL-COA CARBOXYLASE SUBUNIT ALPHA, MITOCHONDRIAL-RELATED"/>
    <property type="match status" value="1"/>
</dbReference>
<dbReference type="InterPro" id="IPR005479">
    <property type="entry name" value="CPAse_ATP-bd"/>
</dbReference>
<feature type="domain" description="Lipoyl-binding" evidence="10">
    <location>
        <begin position="609"/>
        <end position="686"/>
    </location>
</feature>
<comment type="subcellular location">
    <subcellularLocation>
        <location evidence="2">Mitochondrion matrix</location>
    </subcellularLocation>
</comment>
<dbReference type="Gene3D" id="2.40.50.100">
    <property type="match status" value="1"/>
</dbReference>
<dbReference type="InterPro" id="IPR016185">
    <property type="entry name" value="PreATP-grasp_dom_sf"/>
</dbReference>
<evidence type="ECO:0000256" key="3">
    <source>
        <dbReference type="ARBA" id="ARBA00022598"/>
    </source>
</evidence>
<evidence type="ECO:0000256" key="7">
    <source>
        <dbReference type="ARBA" id="ARBA00023128"/>
    </source>
</evidence>
<dbReference type="EMBL" id="ML005241">
    <property type="protein sequence ID" value="RKP19350.1"/>
    <property type="molecule type" value="Genomic_DNA"/>
</dbReference>
<evidence type="ECO:0000259" key="11">
    <source>
        <dbReference type="PROSITE" id="PS50975"/>
    </source>
</evidence>
<feature type="domain" description="Biotin carboxylation" evidence="12">
    <location>
        <begin position="25"/>
        <end position="472"/>
    </location>
</feature>
<dbReference type="InterPro" id="IPR050856">
    <property type="entry name" value="Biotin_carboxylase_complex"/>
</dbReference>
<dbReference type="InterPro" id="IPR005482">
    <property type="entry name" value="Biotin_COase_C"/>
</dbReference>
<evidence type="ECO:0000313" key="13">
    <source>
        <dbReference type="EMBL" id="RKP19350.1"/>
    </source>
</evidence>
<dbReference type="FunFam" id="2.40.50.100:FF:000003">
    <property type="entry name" value="Acetyl-CoA carboxylase biotin carboxyl carrier protein"/>
    <property type="match status" value="1"/>
</dbReference>
<dbReference type="GO" id="GO:0005524">
    <property type="term" value="F:ATP binding"/>
    <property type="evidence" value="ECO:0007669"/>
    <property type="project" value="UniProtKB-UniRule"/>
</dbReference>
<protein>
    <submittedName>
        <fullName evidence="13">Methylcrotonyl-CoA carboxylase</fullName>
    </submittedName>
</protein>
<dbReference type="GO" id="GO:0005759">
    <property type="term" value="C:mitochondrial matrix"/>
    <property type="evidence" value="ECO:0007669"/>
    <property type="project" value="UniProtKB-SubCell"/>
</dbReference>
<dbReference type="Pfam" id="PF02786">
    <property type="entry name" value="CPSase_L_D2"/>
    <property type="match status" value="1"/>
</dbReference>
<dbReference type="PROSITE" id="PS50979">
    <property type="entry name" value="BC"/>
    <property type="match status" value="1"/>
</dbReference>
<feature type="domain" description="ATP-grasp" evidence="11">
    <location>
        <begin position="144"/>
        <end position="342"/>
    </location>
</feature>
<dbReference type="SUPFAM" id="SSF52440">
    <property type="entry name" value="PreATP-grasp domain"/>
    <property type="match status" value="1"/>
</dbReference>
<name>A0A4P9YLG3_ROZAC</name>
<dbReference type="SUPFAM" id="SSF51230">
    <property type="entry name" value="Single hybrid motif"/>
    <property type="match status" value="1"/>
</dbReference>
<sequence length="693" mass="78081">MIANSMRCFELVNFRRSFSSLNKKHFDKVLIANRGEIAVRVINTAKKLGIKTVSIYSEPDRDSMHVGMADNAYYVGKAPSKESYLNMDKIIEIAKLSGSQAIHPGYGFLSENAKFADALEKNNLTFIGPPSSAIRSMGSKSESKRIMMEAKVPVVPGYHGENQDPQFLKEQADLIGYPVLIKAVSGGGGKGMRIVESSEEFFDQLESSKRESLKSFNDDKVLVEKYLMQPRHVEVQIFGDKFGNVVHLFERDCSVQRRHQKIIEEAPAPNLSPEIRKKLGEQAVNAAKAVNYVGAGTVEFIMDSKTNEFYFMEMNTRLQVEHPISEMITGLDFVEWQILIASGNPLPLKQEQIKLNGHAFEARIYAENPSNNFLPDTGILKYLQTPKPDKDIRIETGVRQGDTVSVHYDPMIAKLAVHSSSRDSALSMLLKCLNEYRIVGMNTNIDFLKVIANHPEFRNGNVETGFIQAPMDCHNFALATMSILLNESNDSTKNVKVINDPYSPYSSLKGCRFTTPYSRIFEYVDVDGIVTAYVTYDEGSINLKIVSPSKIESVYHNVHASFNENNEILIFLDGVKHQVKVVPDKNKLHLYENNEHSIIEMAKKVQSHDNETNHTYNNSLDSPMPCKISYINVKKGQKVKKGQTLLVLEAMKMEHNIKSPFDGTVDEIFYNVGDMVEEKKRLIRILPANEAKQ</sequence>
<dbReference type="InterPro" id="IPR011054">
    <property type="entry name" value="Rudment_hybrid_motif"/>
</dbReference>
<dbReference type="CDD" id="cd06850">
    <property type="entry name" value="biotinyl_domain"/>
    <property type="match status" value="1"/>
</dbReference>
<dbReference type="InterPro" id="IPR001882">
    <property type="entry name" value="Biotin_BS"/>
</dbReference>
<reference evidence="14" key="1">
    <citation type="journal article" date="2018" name="Nat. Microbiol.">
        <title>Leveraging single-cell genomics to expand the fungal tree of life.</title>
        <authorList>
            <person name="Ahrendt S.R."/>
            <person name="Quandt C.A."/>
            <person name="Ciobanu D."/>
            <person name="Clum A."/>
            <person name="Salamov A."/>
            <person name="Andreopoulos B."/>
            <person name="Cheng J.F."/>
            <person name="Woyke T."/>
            <person name="Pelin A."/>
            <person name="Henrissat B."/>
            <person name="Reynolds N.K."/>
            <person name="Benny G.L."/>
            <person name="Smith M.E."/>
            <person name="James T.Y."/>
            <person name="Grigoriev I.V."/>
        </authorList>
    </citation>
    <scope>NUCLEOTIDE SEQUENCE [LARGE SCALE GENOMIC DNA]</scope>
    <source>
        <strain evidence="14">CSF55</strain>
    </source>
</reference>
<dbReference type="Pfam" id="PF02785">
    <property type="entry name" value="Biotin_carb_C"/>
    <property type="match status" value="1"/>
</dbReference>
<organism evidence="13 14">
    <name type="scientific">Rozella allomycis (strain CSF55)</name>
    <dbReference type="NCBI Taxonomy" id="988480"/>
    <lineage>
        <taxon>Eukaryota</taxon>
        <taxon>Fungi</taxon>
        <taxon>Fungi incertae sedis</taxon>
        <taxon>Cryptomycota</taxon>
        <taxon>Cryptomycota incertae sedis</taxon>
        <taxon>Rozella</taxon>
    </lineage>
</organism>
<comment type="cofactor">
    <cofactor evidence="1">
        <name>biotin</name>
        <dbReference type="ChEBI" id="CHEBI:57586"/>
    </cofactor>
</comment>
<dbReference type="Pfam" id="PF00289">
    <property type="entry name" value="Biotin_carb_N"/>
    <property type="match status" value="1"/>
</dbReference>
<dbReference type="NCBIfam" id="NF006367">
    <property type="entry name" value="PRK08591.1"/>
    <property type="match status" value="1"/>
</dbReference>